<comment type="caution">
    <text evidence="2">The sequence shown here is derived from an EMBL/GenBank/DDBJ whole genome shotgun (WGS) entry which is preliminary data.</text>
</comment>
<dbReference type="Proteomes" id="UP000030854">
    <property type="component" value="Unassembled WGS sequence"/>
</dbReference>
<protein>
    <submittedName>
        <fullName evidence="2">Uncharacterized protein</fullName>
    </submittedName>
</protein>
<evidence type="ECO:0000313" key="3">
    <source>
        <dbReference type="Proteomes" id="UP000030854"/>
    </source>
</evidence>
<name>A0A0B1P2Z5_UNCNE</name>
<reference evidence="2 3" key="1">
    <citation type="journal article" date="2014" name="BMC Genomics">
        <title>Adaptive genomic structural variation in the grape powdery mildew pathogen, Erysiphe necator.</title>
        <authorList>
            <person name="Jones L."/>
            <person name="Riaz S."/>
            <person name="Morales-Cruz A."/>
            <person name="Amrine K.C."/>
            <person name="McGuire B."/>
            <person name="Gubler W.D."/>
            <person name="Walker M.A."/>
            <person name="Cantu D."/>
        </authorList>
    </citation>
    <scope>NUCLEOTIDE SEQUENCE [LARGE SCALE GENOMIC DNA]</scope>
    <source>
        <strain evidence="3">c</strain>
    </source>
</reference>
<dbReference type="OrthoDB" id="5305418at2759"/>
<feature type="region of interest" description="Disordered" evidence="1">
    <location>
        <begin position="110"/>
        <end position="146"/>
    </location>
</feature>
<dbReference type="HOGENOM" id="CLU_088991_0_0_1"/>
<dbReference type="Pfam" id="PF17233">
    <property type="entry name" value="DUF5308"/>
    <property type="match status" value="1"/>
</dbReference>
<organism evidence="2 3">
    <name type="scientific">Uncinula necator</name>
    <name type="common">Grape powdery mildew</name>
    <dbReference type="NCBI Taxonomy" id="52586"/>
    <lineage>
        <taxon>Eukaryota</taxon>
        <taxon>Fungi</taxon>
        <taxon>Dikarya</taxon>
        <taxon>Ascomycota</taxon>
        <taxon>Pezizomycotina</taxon>
        <taxon>Leotiomycetes</taxon>
        <taxon>Erysiphales</taxon>
        <taxon>Erysiphaceae</taxon>
        <taxon>Erysiphe</taxon>
    </lineage>
</organism>
<dbReference type="AlphaFoldDB" id="A0A0B1P2Z5"/>
<accession>A0A0B1P2Z5</accession>
<dbReference type="InterPro" id="IPR035186">
    <property type="entry name" value="DUF5308"/>
</dbReference>
<dbReference type="EMBL" id="JNVN01001915">
    <property type="protein sequence ID" value="KHJ32653.1"/>
    <property type="molecule type" value="Genomic_DNA"/>
</dbReference>
<sequence>MNPIKSVDSNRVALHLADKTLSPIFSSAELDTTVQPGVTNFDLAQASSLSSLTNVAVTAYDALSRFRAGIPLSIIVKTKSSGPILISSYLNPHDAYEHEDHQRSQLNKISKNENKNPQFPPKSVNAETQHRVKDASVAYGDPTKRPNNKIVADKIHNSSPLPPLLIASAVARSSTDSADANKGIRKLIKAGRECQKAWIKEKIEASSSNNSNRVIIVKSSGNQYI</sequence>
<evidence type="ECO:0000256" key="1">
    <source>
        <dbReference type="SAM" id="MobiDB-lite"/>
    </source>
</evidence>
<proteinExistence type="predicted"/>
<gene>
    <name evidence="2" type="ORF">EV44_g4470</name>
</gene>
<keyword evidence="3" id="KW-1185">Reference proteome</keyword>
<evidence type="ECO:0000313" key="2">
    <source>
        <dbReference type="EMBL" id="KHJ32653.1"/>
    </source>
</evidence>